<dbReference type="InterPro" id="IPR011707">
    <property type="entry name" value="Cu-oxidase-like_N"/>
</dbReference>
<evidence type="ECO:0000259" key="9">
    <source>
        <dbReference type="Pfam" id="PF00394"/>
    </source>
</evidence>
<keyword evidence="3 12" id="KW-0560">Oxidoreductase</keyword>
<evidence type="ECO:0000256" key="8">
    <source>
        <dbReference type="SAM" id="SignalP"/>
    </source>
</evidence>
<dbReference type="Proteomes" id="UP001437256">
    <property type="component" value="Unassembled WGS sequence"/>
</dbReference>
<keyword evidence="13" id="KW-1185">Reference proteome</keyword>
<dbReference type="PROSITE" id="PS00080">
    <property type="entry name" value="MULTICOPPER_OXIDASE2"/>
    <property type="match status" value="1"/>
</dbReference>
<dbReference type="PROSITE" id="PS00079">
    <property type="entry name" value="MULTICOPPER_OXIDASE1"/>
    <property type="match status" value="2"/>
</dbReference>
<dbReference type="CDD" id="cd13903">
    <property type="entry name" value="CuRO_3_Tv-LCC_like"/>
    <property type="match status" value="1"/>
</dbReference>
<dbReference type="Gene3D" id="2.60.40.420">
    <property type="entry name" value="Cupredoxins - blue copper proteins"/>
    <property type="match status" value="3"/>
</dbReference>
<dbReference type="GO" id="GO:0008447">
    <property type="term" value="F:L-ascorbate oxidase activity"/>
    <property type="evidence" value="ECO:0007669"/>
    <property type="project" value="UniProtKB-EC"/>
</dbReference>
<feature type="domain" description="Plastocyanin-like" evidence="10">
    <location>
        <begin position="370"/>
        <end position="491"/>
    </location>
</feature>
<dbReference type="InterPro" id="IPR002355">
    <property type="entry name" value="Cu_oxidase_Cu_BS"/>
</dbReference>
<dbReference type="Pfam" id="PF07731">
    <property type="entry name" value="Cu-oxidase_2"/>
    <property type="match status" value="1"/>
</dbReference>
<dbReference type="EMBL" id="JBBXMP010000239">
    <property type="protein sequence ID" value="KAL0059261.1"/>
    <property type="molecule type" value="Genomic_DNA"/>
</dbReference>
<dbReference type="EC" id="1.10.3.3" evidence="12"/>
<feature type="compositionally biased region" description="Basic and acidic residues" evidence="7">
    <location>
        <begin position="311"/>
        <end position="328"/>
    </location>
</feature>
<evidence type="ECO:0000259" key="11">
    <source>
        <dbReference type="Pfam" id="PF07732"/>
    </source>
</evidence>
<dbReference type="InterPro" id="IPR033138">
    <property type="entry name" value="Cu_oxidase_CS"/>
</dbReference>
<dbReference type="Pfam" id="PF07732">
    <property type="entry name" value="Cu-oxidase_3"/>
    <property type="match status" value="1"/>
</dbReference>
<reference evidence="12 13" key="1">
    <citation type="submission" date="2024-05" db="EMBL/GenBank/DDBJ databases">
        <title>A draft genome resource for the thread blight pathogen Marasmius tenuissimus strain MS-2.</title>
        <authorList>
            <person name="Yulfo-Soto G.E."/>
            <person name="Baruah I.K."/>
            <person name="Amoako-Attah I."/>
            <person name="Bukari Y."/>
            <person name="Meinhardt L.W."/>
            <person name="Bailey B.A."/>
            <person name="Cohen S.P."/>
        </authorList>
    </citation>
    <scope>NUCLEOTIDE SEQUENCE [LARGE SCALE GENOMIC DNA]</scope>
    <source>
        <strain evidence="12 13">MS-2</strain>
    </source>
</reference>
<evidence type="ECO:0000256" key="5">
    <source>
        <dbReference type="ARBA" id="ARBA00023157"/>
    </source>
</evidence>
<comment type="caution">
    <text evidence="12">The sequence shown here is derived from an EMBL/GenBank/DDBJ whole genome shotgun (WGS) entry which is preliminary data.</text>
</comment>
<dbReference type="PANTHER" id="PTHR11709:SF511">
    <property type="entry name" value="LACCASE"/>
    <property type="match status" value="1"/>
</dbReference>
<dbReference type="Pfam" id="PF00394">
    <property type="entry name" value="Cu-oxidase"/>
    <property type="match status" value="1"/>
</dbReference>
<feature type="signal peptide" evidence="8">
    <location>
        <begin position="1"/>
        <end position="21"/>
    </location>
</feature>
<evidence type="ECO:0000256" key="6">
    <source>
        <dbReference type="ARBA" id="ARBA00023180"/>
    </source>
</evidence>
<feature type="chain" id="PRO_5045599151" evidence="8">
    <location>
        <begin position="22"/>
        <end position="521"/>
    </location>
</feature>
<dbReference type="InterPro" id="IPR001117">
    <property type="entry name" value="Cu-oxidase_2nd"/>
</dbReference>
<organism evidence="12 13">
    <name type="scientific">Marasmius tenuissimus</name>
    <dbReference type="NCBI Taxonomy" id="585030"/>
    <lineage>
        <taxon>Eukaryota</taxon>
        <taxon>Fungi</taxon>
        <taxon>Dikarya</taxon>
        <taxon>Basidiomycota</taxon>
        <taxon>Agaricomycotina</taxon>
        <taxon>Agaricomycetes</taxon>
        <taxon>Agaricomycetidae</taxon>
        <taxon>Agaricales</taxon>
        <taxon>Marasmiineae</taxon>
        <taxon>Marasmiaceae</taxon>
        <taxon>Marasmius</taxon>
    </lineage>
</organism>
<evidence type="ECO:0000259" key="10">
    <source>
        <dbReference type="Pfam" id="PF07731"/>
    </source>
</evidence>
<evidence type="ECO:0000256" key="7">
    <source>
        <dbReference type="SAM" id="MobiDB-lite"/>
    </source>
</evidence>
<evidence type="ECO:0000256" key="4">
    <source>
        <dbReference type="ARBA" id="ARBA00023008"/>
    </source>
</evidence>
<dbReference type="SUPFAM" id="SSF49503">
    <property type="entry name" value="Cupredoxins"/>
    <property type="match status" value="3"/>
</dbReference>
<keyword evidence="4" id="KW-0186">Copper</keyword>
<accession>A0ABR2ZCE0</accession>
<dbReference type="InterPro" id="IPR045087">
    <property type="entry name" value="Cu-oxidase_fam"/>
</dbReference>
<comment type="similarity">
    <text evidence="1">Belongs to the multicopper oxidase family.</text>
</comment>
<evidence type="ECO:0000313" key="13">
    <source>
        <dbReference type="Proteomes" id="UP001437256"/>
    </source>
</evidence>
<feature type="domain" description="Plastocyanin-like" evidence="11">
    <location>
        <begin position="32"/>
        <end position="152"/>
    </location>
</feature>
<name>A0ABR2ZCE0_9AGAR</name>
<feature type="domain" description="Plastocyanin-like" evidence="9">
    <location>
        <begin position="164"/>
        <end position="305"/>
    </location>
</feature>
<keyword evidence="2" id="KW-0479">Metal-binding</keyword>
<dbReference type="InterPro" id="IPR011706">
    <property type="entry name" value="Cu-oxidase_C"/>
</dbReference>
<feature type="region of interest" description="Disordered" evidence="7">
    <location>
        <begin position="307"/>
        <end position="340"/>
    </location>
</feature>
<keyword evidence="6" id="KW-0325">Glycoprotein</keyword>
<keyword evidence="5" id="KW-1015">Disulfide bond</keyword>
<sequence>MYFPSSSRWISLLSLLTVAQGVVIQRKGDIHIANKDIAPDGFTRSAVLSNGQFPGPAIVANKGENLEINVFNDLTNKNMDVLTTVHWHGLIAKGSIFDDGTSSVTQCPIIPGNSYLYKVNTAGQAGTFWYHSHYAGQYCDGLRGPLVIYDPNDPHKSLYDVDDENTIISLSDWYHTFAPSWHGLQFPESTLINGKGRTVGGKSDLSIINVVAGQRYRFRLISMACDVSHNFSIDGHKLTVIEADGVNHDPVVVDSIRFYAGQRYSAVVKADQPVGNYWVRANPNFPGTAGFDGGINSAILRYKGAPVAEPTSKEQTTKKELQETDLHPTENPAAPGKPVQDGADVNINMLLTLDLPNLTFYVNNKTMKFPEVPVMLQILSGQTDARKLLPEGSVYELPRNKTIQLSFPTEDGSVAAPHPYHLHGHAFSVVRSAGSKTYNYKNPVRRDVVNIGVPGDNVTIRFTTDNTGPWIMHCHIALHQEAGLSVVMAEDIKGIQQGQPNSAWNNLCPAYMNFIGKSLSA</sequence>
<proteinExistence type="inferred from homology"/>
<keyword evidence="8" id="KW-0732">Signal</keyword>
<evidence type="ECO:0000256" key="1">
    <source>
        <dbReference type="ARBA" id="ARBA00010609"/>
    </source>
</evidence>
<gene>
    <name evidence="12" type="primary">lcc13_1</name>
    <name evidence="12" type="ORF">AAF712_014011</name>
</gene>
<dbReference type="InterPro" id="IPR008972">
    <property type="entry name" value="Cupredoxin"/>
</dbReference>
<evidence type="ECO:0000256" key="2">
    <source>
        <dbReference type="ARBA" id="ARBA00022723"/>
    </source>
</evidence>
<dbReference type="PANTHER" id="PTHR11709">
    <property type="entry name" value="MULTI-COPPER OXIDASE"/>
    <property type="match status" value="1"/>
</dbReference>
<evidence type="ECO:0000256" key="3">
    <source>
        <dbReference type="ARBA" id="ARBA00023002"/>
    </source>
</evidence>
<evidence type="ECO:0000313" key="12">
    <source>
        <dbReference type="EMBL" id="KAL0059261.1"/>
    </source>
</evidence>
<protein>
    <submittedName>
        <fullName evidence="12">Laccase 13 variant 1</fullName>
        <ecNumber evidence="12">1.10.3.3</ecNumber>
    </submittedName>
</protein>